<gene>
    <name evidence="3" type="ORF">TGP89_258860</name>
</gene>
<evidence type="ECO:0000313" key="4">
    <source>
        <dbReference type="Proteomes" id="UP000028828"/>
    </source>
</evidence>
<feature type="region of interest" description="Disordered" evidence="1">
    <location>
        <begin position="738"/>
        <end position="757"/>
    </location>
</feature>
<keyword evidence="2 3" id="KW-0812">Transmembrane</keyword>
<accession>A0A086JB08</accession>
<dbReference type="EMBL" id="AEYI02002183">
    <property type="protein sequence ID" value="KFG29326.1"/>
    <property type="molecule type" value="Genomic_DNA"/>
</dbReference>
<comment type="caution">
    <text evidence="3">The sequence shown here is derived from an EMBL/GenBank/DDBJ whole genome shotgun (WGS) entry which is preliminary data.</text>
</comment>
<reference evidence="3 4" key="1">
    <citation type="submission" date="2014-03" db="EMBL/GenBank/DDBJ databases">
        <authorList>
            <person name="Sibley D."/>
            <person name="Venepally P."/>
            <person name="Karamycheva S."/>
            <person name="Hadjithomas M."/>
            <person name="Khan A."/>
            <person name="Brunk B."/>
            <person name="Roos D."/>
            <person name="Caler E."/>
            <person name="Lorenzi H."/>
        </authorList>
    </citation>
    <scope>NUCLEOTIDE SEQUENCE [LARGE SCALE GENOMIC DNA]</scope>
    <source>
        <strain evidence="4">p89</strain>
    </source>
</reference>
<evidence type="ECO:0000256" key="1">
    <source>
        <dbReference type="SAM" id="MobiDB-lite"/>
    </source>
</evidence>
<dbReference type="AlphaFoldDB" id="A0A086JB08"/>
<sequence length="976" mass="104629">MALMPRGRLLLPWRLALFRRRPRLFFFVCGAGCAYSAVNGSNPLSILPLCCCYTYDFVALACPPLQLRRALFYTSLSRGVRTVGLDSPLLDKYLLFRLCSHIQQVLLHEKTQRGSAASALFSVKDSASVPPGRRSRLAGELWRRQHLRRTYTPIPAVVDCLHHLVLSLERFNPGAQSLNLQEVYATLLPTLVLLSRDQLLQDDLRVPLFPQLPASVQRAYRPPSFFSLESSAAAPASNLSPWWPGSGIRFPSRRDESRAFSTAFPNPSCGASSLALKYLQLQHDRLLLQLLHLGLLATRRALQFAEAAAYERTRPPVELPTLLSPRVLLDTGATQSAHCSSQGGYSELWSQLPSELSGTVSPSLGRARGNFFTSPYGPRGASPEDRSQWEQSAVSGALETGAVVGEAALQWWRQFMASCSSDLAAACASRARRAATGGTFGMVSPSLTARVATAAAAEPKTVVGVCTALATLVTVPFLPEDCALQLTRIQDSEPVGGSEVFQAVAFEPSIGEESSFSRSLVGVFFPGIAGGESPGVRAVLQPLRDQLVLLQRRQQRELVVLPTPMAVSGAVAEFWEAFQKHRSTGLRIRNLVWVGKASAKAHMNSPFLEQVEGAEVLLVAAVRRGVSDINWPSSATCLTTQQRRLLLPTQTEKLEKLRFLLGSRANAAVRTPHSMHAYDKAYDDFTTRFWLWQQFNRLKEELGGAVLGWCGVAAAAALGGFLFVYLVRQIWTGETGGHPLQADPSAPSAPPTAGASSWWTRPWSGICSLFRGRGGDQSLGEEPSSGSAESRMSGSLGDNVPPYAPAGDLTHSRLLQCGHGASFWDCVQGRGVISSPADELVRASYPEGVLGLQRTCEDSNVSQSFAPLFSTAANEGSGGAAGPSATSHTHAVSPHLSSFVKDMETGSYVSGPLSGFPGAGAAPDVLTPGLYSGRDELTSLYLALAAAGRGGNPGVRGLGRGLEFSTDGGFAGSHGG</sequence>
<evidence type="ECO:0000256" key="2">
    <source>
        <dbReference type="SAM" id="Phobius"/>
    </source>
</evidence>
<name>A0A086JB08_TOXGO</name>
<keyword evidence="2" id="KW-1133">Transmembrane helix</keyword>
<feature type="region of interest" description="Disordered" evidence="1">
    <location>
        <begin position="775"/>
        <end position="803"/>
    </location>
</feature>
<protein>
    <submittedName>
        <fullName evidence="3">Putative transmembrane protein</fullName>
    </submittedName>
</protein>
<dbReference type="Proteomes" id="UP000028828">
    <property type="component" value="Unassembled WGS sequence"/>
</dbReference>
<dbReference type="VEuPathDB" id="ToxoDB:TGP89_258860"/>
<feature type="transmembrane region" description="Helical" evidence="2">
    <location>
        <begin position="706"/>
        <end position="727"/>
    </location>
</feature>
<dbReference type="OrthoDB" id="331854at2759"/>
<organism evidence="3 4">
    <name type="scientific">Toxoplasma gondii p89</name>
    <dbReference type="NCBI Taxonomy" id="943119"/>
    <lineage>
        <taxon>Eukaryota</taxon>
        <taxon>Sar</taxon>
        <taxon>Alveolata</taxon>
        <taxon>Apicomplexa</taxon>
        <taxon>Conoidasida</taxon>
        <taxon>Coccidia</taxon>
        <taxon>Eucoccidiorida</taxon>
        <taxon>Eimeriorina</taxon>
        <taxon>Sarcocystidae</taxon>
        <taxon>Toxoplasma</taxon>
    </lineage>
</organism>
<evidence type="ECO:0000313" key="3">
    <source>
        <dbReference type="EMBL" id="KFG29326.1"/>
    </source>
</evidence>
<proteinExistence type="predicted"/>
<keyword evidence="2" id="KW-0472">Membrane</keyword>
<feature type="compositionally biased region" description="Low complexity" evidence="1">
    <location>
        <begin position="784"/>
        <end position="795"/>
    </location>
</feature>